<dbReference type="Proteomes" id="UP000224134">
    <property type="component" value="Segment"/>
</dbReference>
<accession>A0A142F1R7</accession>
<dbReference type="GeneID" id="40070768"/>
<evidence type="ECO:0000256" key="1">
    <source>
        <dbReference type="SAM" id="Phobius"/>
    </source>
</evidence>
<keyword evidence="3" id="KW-1185">Reference proteome</keyword>
<evidence type="ECO:0000313" key="3">
    <source>
        <dbReference type="Proteomes" id="UP000224134"/>
    </source>
</evidence>
<feature type="transmembrane region" description="Helical" evidence="1">
    <location>
        <begin position="7"/>
        <end position="26"/>
    </location>
</feature>
<keyword evidence="1" id="KW-1133">Transmembrane helix</keyword>
<keyword evidence="1" id="KW-0812">Transmembrane</keyword>
<name>A0A142F1R7_9CAUD</name>
<protein>
    <submittedName>
        <fullName evidence="2">Uncharacterized protein</fullName>
    </submittedName>
</protein>
<dbReference type="EMBL" id="KU665491">
    <property type="protein sequence ID" value="AMQ66724.1"/>
    <property type="molecule type" value="Genomic_DNA"/>
</dbReference>
<sequence>MFYVCFFASIMALIKFILVMNSVAPIDKVTSALSYLTITFVFAALAVKFLEDKVKKD</sequence>
<reference evidence="2 3" key="1">
    <citation type="submission" date="2016-02" db="EMBL/GenBank/DDBJ databases">
        <title>Isolation and characterization of bacteriophages from East Africa Rift Valley soda lakes.</title>
        <authorList>
            <person name="van Zyl L.J."/>
            <person name="Nemavhulani S."/>
            <person name="Cowan D.A."/>
            <person name="Trindade M.I."/>
        </authorList>
    </citation>
    <scope>NUCLEOTIDE SEQUENCE [LARGE SCALE GENOMIC DNA]</scope>
</reference>
<feature type="transmembrane region" description="Helical" evidence="1">
    <location>
        <begin position="32"/>
        <end position="50"/>
    </location>
</feature>
<proteinExistence type="predicted"/>
<keyword evidence="1" id="KW-0472">Membrane</keyword>
<organism evidence="2 3">
    <name type="scientific">Bacillus phage Mgbh1</name>
    <dbReference type="NCBI Taxonomy" id="1796993"/>
    <lineage>
        <taxon>Viruses</taxon>
        <taxon>Duplodnaviria</taxon>
        <taxon>Heunggongvirae</taxon>
        <taxon>Uroviricota</taxon>
        <taxon>Caudoviricetes</taxon>
        <taxon>Magadivirus</taxon>
        <taxon>Magadivirus Mgbh1</taxon>
    </lineage>
</organism>
<dbReference type="RefSeq" id="YP_009595210.1">
    <property type="nucleotide sequence ID" value="NC_041879.1"/>
</dbReference>
<dbReference type="KEGG" id="vg:40070768"/>
<evidence type="ECO:0000313" key="2">
    <source>
        <dbReference type="EMBL" id="AMQ66724.1"/>
    </source>
</evidence>